<comment type="caution">
    <text evidence="1">The sequence shown here is derived from an EMBL/GenBank/DDBJ whole genome shotgun (WGS) entry which is preliminary data.</text>
</comment>
<dbReference type="Proteomes" id="UP000805704">
    <property type="component" value="Chromosome 4"/>
</dbReference>
<organism evidence="1 2">
    <name type="scientific">Nibea albiflora</name>
    <name type="common">Yellow drum</name>
    <name type="synonym">Corvina albiflora</name>
    <dbReference type="NCBI Taxonomy" id="240163"/>
    <lineage>
        <taxon>Eukaryota</taxon>
        <taxon>Metazoa</taxon>
        <taxon>Chordata</taxon>
        <taxon>Craniata</taxon>
        <taxon>Vertebrata</taxon>
        <taxon>Euteleostomi</taxon>
        <taxon>Actinopterygii</taxon>
        <taxon>Neopterygii</taxon>
        <taxon>Teleostei</taxon>
        <taxon>Neoteleostei</taxon>
        <taxon>Acanthomorphata</taxon>
        <taxon>Eupercaria</taxon>
        <taxon>Sciaenidae</taxon>
        <taxon>Nibea</taxon>
    </lineage>
</organism>
<gene>
    <name evidence="1" type="primary">CACNA1H.4</name>
    <name evidence="1" type="ORF">GBF38_007459</name>
</gene>
<reference evidence="1" key="1">
    <citation type="submission" date="2020-04" db="EMBL/GenBank/DDBJ databases">
        <title>A chromosome-scale assembly and high-density genetic map of the yellow drum (Nibea albiflora) genome.</title>
        <authorList>
            <person name="Xu D."/>
            <person name="Zhang W."/>
            <person name="Chen R."/>
            <person name="Tan P."/>
            <person name="Wang L."/>
            <person name="Song H."/>
            <person name="Tian L."/>
            <person name="Zhu Q."/>
            <person name="Wang B."/>
        </authorList>
    </citation>
    <scope>NUCLEOTIDE SEQUENCE</scope>
    <source>
        <strain evidence="1">ZJHYS-2018</strain>
    </source>
</reference>
<keyword evidence="2" id="KW-1185">Reference proteome</keyword>
<protein>
    <submittedName>
        <fullName evidence="1">Voltage-dependent T-type calcium channel subunit alpha-1H</fullName>
    </submittedName>
</protein>
<sequence length="955" mass="107600">MAQNPNSVPGDEEHLPYPAVAPVAFFGLNQTTRPRNWCLKVACSVYPLLLLEVYHCLTPGMRALMNVLLHMTPMIINVFILYIFIINIFAVVGVQLWAGELRNRCFLGEDTLRKYNVSMSPFYKPKDNERFPFICSPEGEHGARRCSDVPPYMQNGKLCSLDVPDYASAANHSFLAAGGVSADACINWHMYYNVCRTGIDNPHNGAVNFDHIGYAWLTIFQVVTLEGWTEIMFYVMDAHSFWSFIVFIPVTIMGSFVMMNVCAVIIVNQFAESRQRDRGQRPAGGASIAWLCDMLASCLRVIGSIFKSRRRDKVHPKEGSIESSLLVHIWTPFKRRLKCIVDSKLFNQVIMFAIFLSVVTMAIEHHGQPKALTWMLKVTNIAFIITFIVEVAMKLLALSGAYFWDPSNVFDFLIVISSVLGIQLFGNKVSFQTKNGVTDHDNFDTIPWSMVTVFKILTQEDWNLVLYSAMSATSPLAALYFVWLIVLEKNIVLNILMGIVVESFQERDAVSGDCSPSGRRPSRSTEVNLATETDTNKVLAHGLVFGKETYLRSPWNVVDAFLVVHSLVDVLVSLVSRGKNKKLGILKVLRLLRTLRPLRVIKRAPKLKLAVEALISSVKPIGNIALICCTFFLFFGILGVQLFKGKFYYCVGEDTRNITSKSDCLSANYQWVRKTYNFDNLLQALLSLFVMFSKDGWVSIMHDGLDAVGVDKQPVKNHNEWMLLFFISFMVISFILLDMFIGVMVDTFHQCQQEQKIKDERLQEQEKEEMQVERGVLKAKRIKLLLRTVIKTLSQDTLRPCRPGDGGCLSYLHWVSPIFFTSFVVMGQFVLVNLVVAAIMQALEDSNEVDYEELQVAHIINEEKFTSDLQAEKNNNKLLQEELERLRISYEVLNASDLFGLLASAIMSTEAAEPVISPACPALLAHLQSPTAPACFLLVQNACGTNTNTPMVLRA</sequence>
<evidence type="ECO:0000313" key="1">
    <source>
        <dbReference type="EMBL" id="KAG8003101.1"/>
    </source>
</evidence>
<proteinExistence type="predicted"/>
<evidence type="ECO:0000313" key="2">
    <source>
        <dbReference type="Proteomes" id="UP000805704"/>
    </source>
</evidence>
<dbReference type="EMBL" id="CM024792">
    <property type="protein sequence ID" value="KAG8003101.1"/>
    <property type="molecule type" value="Genomic_DNA"/>
</dbReference>
<name>A0ACB7EM28_NIBAL</name>
<accession>A0ACB7EM28</accession>